<reference evidence="2" key="1">
    <citation type="submission" date="2016-06" db="EMBL/GenBank/DDBJ databases">
        <title>Parallel loss of symbiosis genes in relatives of nitrogen-fixing non-legume Parasponia.</title>
        <authorList>
            <person name="Van Velzen R."/>
            <person name="Holmer R."/>
            <person name="Bu F."/>
            <person name="Rutten L."/>
            <person name="Van Zeijl A."/>
            <person name="Liu W."/>
            <person name="Santuari L."/>
            <person name="Cao Q."/>
            <person name="Sharma T."/>
            <person name="Shen D."/>
            <person name="Roswanjaya Y."/>
            <person name="Wardhani T."/>
            <person name="Kalhor M.S."/>
            <person name="Jansen J."/>
            <person name="Van den Hoogen J."/>
            <person name="Gungor B."/>
            <person name="Hartog M."/>
            <person name="Hontelez J."/>
            <person name="Verver J."/>
            <person name="Yang W.-C."/>
            <person name="Schijlen E."/>
            <person name="Repin R."/>
            <person name="Schilthuizen M."/>
            <person name="Schranz E."/>
            <person name="Heidstra R."/>
            <person name="Miyata K."/>
            <person name="Fedorova E."/>
            <person name="Kohlen W."/>
            <person name="Bisseling T."/>
            <person name="Smit S."/>
            <person name="Geurts R."/>
        </authorList>
    </citation>
    <scope>NUCLEOTIDE SEQUENCE [LARGE SCALE GENOMIC DNA]</scope>
    <source>
        <strain evidence="2">cv. WU1-14</strain>
    </source>
</reference>
<accession>A0A2P5BAS2</accession>
<dbReference type="Proteomes" id="UP000237105">
    <property type="component" value="Unassembled WGS sequence"/>
</dbReference>
<dbReference type="EMBL" id="JXTB01000322">
    <property type="protein sequence ID" value="PON45887.1"/>
    <property type="molecule type" value="Genomic_DNA"/>
</dbReference>
<keyword evidence="2" id="KW-1185">Reference proteome</keyword>
<dbReference type="AlphaFoldDB" id="A0A2P5BAS2"/>
<evidence type="ECO:0000313" key="2">
    <source>
        <dbReference type="Proteomes" id="UP000237105"/>
    </source>
</evidence>
<gene>
    <name evidence="1" type="ORF">PanWU01x14_255590</name>
</gene>
<dbReference type="OrthoDB" id="10423939at2759"/>
<proteinExistence type="predicted"/>
<name>A0A2P5BAS2_PARAD</name>
<organism evidence="1 2">
    <name type="scientific">Parasponia andersonii</name>
    <name type="common">Sponia andersonii</name>
    <dbReference type="NCBI Taxonomy" id="3476"/>
    <lineage>
        <taxon>Eukaryota</taxon>
        <taxon>Viridiplantae</taxon>
        <taxon>Streptophyta</taxon>
        <taxon>Embryophyta</taxon>
        <taxon>Tracheophyta</taxon>
        <taxon>Spermatophyta</taxon>
        <taxon>Magnoliopsida</taxon>
        <taxon>eudicotyledons</taxon>
        <taxon>Gunneridae</taxon>
        <taxon>Pentapetalae</taxon>
        <taxon>rosids</taxon>
        <taxon>fabids</taxon>
        <taxon>Rosales</taxon>
        <taxon>Cannabaceae</taxon>
        <taxon>Parasponia</taxon>
    </lineage>
</organism>
<evidence type="ECO:0000313" key="1">
    <source>
        <dbReference type="EMBL" id="PON45887.1"/>
    </source>
</evidence>
<sequence length="36" mass="4112">MSMVLQLERSSNVFVMKIKDVLQQALNNVINRAAIH</sequence>
<comment type="caution">
    <text evidence="1">The sequence shown here is derived from an EMBL/GenBank/DDBJ whole genome shotgun (WGS) entry which is preliminary data.</text>
</comment>
<protein>
    <submittedName>
        <fullName evidence="1">Uncharacterized protein</fullName>
    </submittedName>
</protein>